<evidence type="ECO:0000313" key="2">
    <source>
        <dbReference type="EMBL" id="QBE98633.1"/>
    </source>
</evidence>
<sequence>MNKKGMIFEGLKVRNEIKKALQQEEGLPNCIQEENGYLSAEPGEHAGKNVLKGERELKRVLEKLLEEDGQEICLDVTYFLVFAAAQNPVCREELKRLAPEQIIGYQQMFLDNGYHGDYFLSCLGYEEHYFAQVLIGMLEKIREGSEERAEEAYHQFMGCIRKGWRSARRELFTEETLDFERIQEWAGPYTEQPAMGMSQICMICLLAEACHVEIKKNVNFYLILECMIDRNTIWDSKKEEILEYEVWGRAGCADSCFYRRLEETVRNPFQAALGFRVEGYEEFDCYLQNLFHLGGIDRNVLCGEELDERSRRLLLELGEFEKNSGMEKYVYSLYIVLLSGYVKKCLDKIRENDPVRWQQKLDEQEREKEELKKQLTESEERFRSMKRKNSELEEKLELAERTVRRKENQLLRAAKQHQSEKQELVRLRESLYNSGRAG</sequence>
<evidence type="ECO:0000313" key="3">
    <source>
        <dbReference type="Proteomes" id="UP000289794"/>
    </source>
</evidence>
<dbReference type="KEGG" id="bpro:PMF13cell1_04199"/>
<organism evidence="2 3">
    <name type="scientific">Blautia producta</name>
    <dbReference type="NCBI Taxonomy" id="33035"/>
    <lineage>
        <taxon>Bacteria</taxon>
        <taxon>Bacillati</taxon>
        <taxon>Bacillota</taxon>
        <taxon>Clostridia</taxon>
        <taxon>Lachnospirales</taxon>
        <taxon>Lachnospiraceae</taxon>
        <taxon>Blautia</taxon>
    </lineage>
</organism>
<name>A0A4P6M518_9FIRM</name>
<dbReference type="EMBL" id="CP035945">
    <property type="protein sequence ID" value="QBE98633.1"/>
    <property type="molecule type" value="Genomic_DNA"/>
</dbReference>
<reference evidence="2 3" key="1">
    <citation type="submission" date="2019-01" db="EMBL/GenBank/DDBJ databases">
        <title>PMF-metabolizing Aryl O-demethylase.</title>
        <authorList>
            <person name="Kim M."/>
        </authorList>
    </citation>
    <scope>NUCLEOTIDE SEQUENCE [LARGE SCALE GENOMIC DNA]</scope>
    <source>
        <strain evidence="2 3">PMF1</strain>
    </source>
</reference>
<gene>
    <name evidence="2" type="ORF">PMF13cell1_04199</name>
</gene>
<dbReference type="RefSeq" id="WP_130181992.1">
    <property type="nucleotide sequence ID" value="NZ_CP035945.1"/>
</dbReference>
<proteinExistence type="predicted"/>
<accession>A0A4P6M518</accession>
<dbReference type="Proteomes" id="UP000289794">
    <property type="component" value="Chromosome"/>
</dbReference>
<protein>
    <submittedName>
        <fullName evidence="2">Uncharacterized protein</fullName>
    </submittedName>
</protein>
<dbReference type="AlphaFoldDB" id="A0A4P6M518"/>
<feature type="region of interest" description="Disordered" evidence="1">
    <location>
        <begin position="375"/>
        <end position="394"/>
    </location>
</feature>
<evidence type="ECO:0000256" key="1">
    <source>
        <dbReference type="SAM" id="MobiDB-lite"/>
    </source>
</evidence>